<dbReference type="InterPro" id="IPR001509">
    <property type="entry name" value="Epimerase_deHydtase"/>
</dbReference>
<dbReference type="OrthoDB" id="9779902at2"/>
<dbReference type="InterPro" id="IPR050005">
    <property type="entry name" value="DenD"/>
</dbReference>
<protein>
    <submittedName>
        <fullName evidence="4">NAD-dependent epimerase/dehydratase</fullName>
    </submittedName>
</protein>
<dbReference type="Proteomes" id="UP000001635">
    <property type="component" value="Chromosome"/>
</dbReference>
<name>G0J502_CYCMS</name>
<evidence type="ECO:0000256" key="2">
    <source>
        <dbReference type="ARBA" id="ARBA00023277"/>
    </source>
</evidence>
<dbReference type="eggNOG" id="COG0451">
    <property type="taxonomic scope" value="Bacteria"/>
</dbReference>
<dbReference type="Gene3D" id="3.90.25.10">
    <property type="entry name" value="UDP-galactose 4-epimerase, domain 1"/>
    <property type="match status" value="1"/>
</dbReference>
<organism evidence="4 5">
    <name type="scientific">Cyclobacterium marinum (strain ATCC 25205 / DSM 745 / LMG 13164 / NCIMB 1802)</name>
    <name type="common">Flectobacillus marinus</name>
    <dbReference type="NCBI Taxonomy" id="880070"/>
    <lineage>
        <taxon>Bacteria</taxon>
        <taxon>Pseudomonadati</taxon>
        <taxon>Bacteroidota</taxon>
        <taxon>Cytophagia</taxon>
        <taxon>Cytophagales</taxon>
        <taxon>Cyclobacteriaceae</taxon>
        <taxon>Cyclobacterium</taxon>
    </lineage>
</organism>
<evidence type="ECO:0000259" key="3">
    <source>
        <dbReference type="Pfam" id="PF01370"/>
    </source>
</evidence>
<dbReference type="EMBL" id="CP002955">
    <property type="protein sequence ID" value="AEL25996.1"/>
    <property type="molecule type" value="Genomic_DNA"/>
</dbReference>
<dbReference type="NCBIfam" id="NF043036">
    <property type="entry name" value="ErythonDh"/>
    <property type="match status" value="1"/>
</dbReference>
<sequence length="321" mass="35523">MNVLIIGGGGFIGSRLALKWLEQQPLSKGKITLLDRFIPEHIMKNPEFKCVEGDFSDPSIINPLLITKPELIFHLAAVVSGEAEKNFDLGMRVNLHGSLHLLEKCRELAYCPKIVFASSCGIFGGDVNQVLTEETAPKPKSSYGTQKAIVDLLMNDFSRRGFVDARCLRLPTITVRPGKPNAATSSFLSSIIREPLNGRPTSYPVAPSSPFWILSPKQVVRNFIHAAKLPNKTIGDDRTINLPGITVTVQEMIDSLEQVTHKGITKLISYQPDAFLQSIVLTWPPNFDTKKADALGFTADKNTIEIITNYIQEENIQVPEK</sequence>
<keyword evidence="2" id="KW-0119">Carbohydrate metabolism</keyword>
<dbReference type="KEGG" id="cmr:Cycma_2254"/>
<reference evidence="5" key="1">
    <citation type="submission" date="2011-07" db="EMBL/GenBank/DDBJ databases">
        <title>The complete genome of Cyclobacterium marinum DSM 745.</title>
        <authorList>
            <person name="Lucas S."/>
            <person name="Han J."/>
            <person name="Lapidus A."/>
            <person name="Bruce D."/>
            <person name="Goodwin L."/>
            <person name="Pitluck S."/>
            <person name="Peters L."/>
            <person name="Kyrpides N."/>
            <person name="Mavromatis K."/>
            <person name="Ivanova N."/>
            <person name="Ovchinnikova G."/>
            <person name="Chertkov O."/>
            <person name="Detter J.C."/>
            <person name="Tapia R."/>
            <person name="Han C."/>
            <person name="Land M."/>
            <person name="Hauser L."/>
            <person name="Markowitz V."/>
            <person name="Cheng J.-F."/>
            <person name="Hugenholtz P."/>
            <person name="Woyke T."/>
            <person name="Wu D."/>
            <person name="Tindall B."/>
            <person name="Schuetze A."/>
            <person name="Brambilla E."/>
            <person name="Klenk H.-P."/>
            <person name="Eisen J.A."/>
        </authorList>
    </citation>
    <scope>NUCLEOTIDE SEQUENCE [LARGE SCALE GENOMIC DNA]</scope>
    <source>
        <strain evidence="5">ATCC 25205 / DSM 745 / LMG 13164 / NCIMB 1802</strain>
    </source>
</reference>
<dbReference type="SUPFAM" id="SSF51735">
    <property type="entry name" value="NAD(P)-binding Rossmann-fold domains"/>
    <property type="match status" value="1"/>
</dbReference>
<dbReference type="AlphaFoldDB" id="G0J502"/>
<accession>G0J502</accession>
<proteinExistence type="predicted"/>
<dbReference type="RefSeq" id="WP_014020289.1">
    <property type="nucleotide sequence ID" value="NC_015914.1"/>
</dbReference>
<dbReference type="Pfam" id="PF01370">
    <property type="entry name" value="Epimerase"/>
    <property type="match status" value="1"/>
</dbReference>
<dbReference type="STRING" id="880070.Cycma_2254"/>
<keyword evidence="5" id="KW-1185">Reference proteome</keyword>
<gene>
    <name evidence="4" type="ordered locus">Cycma_2254</name>
</gene>
<dbReference type="InterPro" id="IPR036291">
    <property type="entry name" value="NAD(P)-bd_dom_sf"/>
</dbReference>
<dbReference type="PANTHER" id="PTHR43103">
    <property type="entry name" value="NUCLEOSIDE-DIPHOSPHATE-SUGAR EPIMERASE"/>
    <property type="match status" value="1"/>
</dbReference>
<dbReference type="GO" id="GO:0016491">
    <property type="term" value="F:oxidoreductase activity"/>
    <property type="evidence" value="ECO:0007669"/>
    <property type="project" value="InterPro"/>
</dbReference>
<dbReference type="CDD" id="cd05238">
    <property type="entry name" value="Gne_like_SDR_e"/>
    <property type="match status" value="1"/>
</dbReference>
<keyword evidence="1" id="KW-0521">NADP</keyword>
<evidence type="ECO:0000313" key="4">
    <source>
        <dbReference type="EMBL" id="AEL25996.1"/>
    </source>
</evidence>
<evidence type="ECO:0000256" key="1">
    <source>
        <dbReference type="ARBA" id="ARBA00022857"/>
    </source>
</evidence>
<feature type="domain" description="NAD-dependent epimerase/dehydratase" evidence="3">
    <location>
        <begin position="3"/>
        <end position="226"/>
    </location>
</feature>
<dbReference type="PANTHER" id="PTHR43103:SF3">
    <property type="entry name" value="ADP-L-GLYCERO-D-MANNO-HEPTOSE-6-EPIMERASE"/>
    <property type="match status" value="1"/>
</dbReference>
<dbReference type="HOGENOM" id="CLU_007383_19_0_10"/>
<dbReference type="Gene3D" id="3.40.50.720">
    <property type="entry name" value="NAD(P)-binding Rossmann-like Domain"/>
    <property type="match status" value="1"/>
</dbReference>
<evidence type="ECO:0000313" key="5">
    <source>
        <dbReference type="Proteomes" id="UP000001635"/>
    </source>
</evidence>